<evidence type="ECO:0000313" key="11">
    <source>
        <dbReference type="Proteomes" id="UP001597273"/>
    </source>
</evidence>
<evidence type="ECO:0000259" key="9">
    <source>
        <dbReference type="PROSITE" id="PS51841"/>
    </source>
</evidence>
<dbReference type="Pfam" id="PF13091">
    <property type="entry name" value="PLDc_2"/>
    <property type="match status" value="2"/>
</dbReference>
<evidence type="ECO:0000256" key="2">
    <source>
        <dbReference type="ARBA" id="ARBA00008664"/>
    </source>
</evidence>
<dbReference type="SUPFAM" id="SSF56024">
    <property type="entry name" value="Phospholipase D/nuclease"/>
    <property type="match status" value="2"/>
</dbReference>
<feature type="chain" id="PRO_5046951730" description="phospholipase D" evidence="7">
    <location>
        <begin position="28"/>
        <end position="656"/>
    </location>
</feature>
<name>A0ABW4QLZ6_9BACL</name>
<dbReference type="CDD" id="cd09173">
    <property type="entry name" value="PLDc_Nuc_like_unchar1_2"/>
    <property type="match status" value="1"/>
</dbReference>
<dbReference type="EMBL" id="JBHUFW010000021">
    <property type="protein sequence ID" value="MFD1864625.1"/>
    <property type="molecule type" value="Genomic_DNA"/>
</dbReference>
<evidence type="ECO:0000256" key="5">
    <source>
        <dbReference type="ARBA" id="ARBA00022963"/>
    </source>
</evidence>
<protein>
    <recommendedName>
        <fullName evidence="3">phospholipase D</fullName>
        <ecNumber evidence="3">3.1.4.4</ecNumber>
    </recommendedName>
</protein>
<proteinExistence type="inferred from homology"/>
<evidence type="ECO:0000256" key="4">
    <source>
        <dbReference type="ARBA" id="ARBA00022801"/>
    </source>
</evidence>
<evidence type="ECO:0000256" key="6">
    <source>
        <dbReference type="ARBA" id="ARBA00023098"/>
    </source>
</evidence>
<feature type="domain" description="PLD phosphodiesterase" evidence="8">
    <location>
        <begin position="587"/>
        <end position="619"/>
    </location>
</feature>
<comment type="catalytic activity">
    <reaction evidence="1">
        <text>a 1,2-diacyl-sn-glycero-3-phosphocholine + H2O = a 1,2-diacyl-sn-glycero-3-phosphate + choline + H(+)</text>
        <dbReference type="Rhea" id="RHEA:14445"/>
        <dbReference type="ChEBI" id="CHEBI:15354"/>
        <dbReference type="ChEBI" id="CHEBI:15377"/>
        <dbReference type="ChEBI" id="CHEBI:15378"/>
        <dbReference type="ChEBI" id="CHEBI:57643"/>
        <dbReference type="ChEBI" id="CHEBI:58608"/>
        <dbReference type="EC" id="3.1.4.4"/>
    </reaction>
</comment>
<gene>
    <name evidence="10" type="ORF">ACFSDB_17155</name>
</gene>
<dbReference type="PROSITE" id="PS50035">
    <property type="entry name" value="PLD"/>
    <property type="match status" value="2"/>
</dbReference>
<feature type="domain" description="PLD phosphodiesterase" evidence="8">
    <location>
        <begin position="379"/>
        <end position="406"/>
    </location>
</feature>
<dbReference type="RefSeq" id="WP_204893821.1">
    <property type="nucleotide sequence ID" value="NZ_JBHUFW010000021.1"/>
</dbReference>
<dbReference type="PANTHER" id="PTHR43856">
    <property type="entry name" value="CARDIOLIPIN HYDROLASE"/>
    <property type="match status" value="1"/>
</dbReference>
<dbReference type="InterPro" id="IPR001736">
    <property type="entry name" value="PLipase_D/transphosphatidylase"/>
</dbReference>
<dbReference type="Pfam" id="PF00932">
    <property type="entry name" value="LTD"/>
    <property type="match status" value="1"/>
</dbReference>
<keyword evidence="11" id="KW-1185">Reference proteome</keyword>
<evidence type="ECO:0000256" key="7">
    <source>
        <dbReference type="SAM" id="SignalP"/>
    </source>
</evidence>
<dbReference type="Gene3D" id="2.60.40.1260">
    <property type="entry name" value="Lamin Tail domain"/>
    <property type="match status" value="1"/>
</dbReference>
<dbReference type="InterPro" id="IPR036415">
    <property type="entry name" value="Lamin_tail_dom_sf"/>
</dbReference>
<dbReference type="PANTHER" id="PTHR43856:SF1">
    <property type="entry name" value="MITOCHONDRIAL CARDIOLIPIN HYDROLASE"/>
    <property type="match status" value="1"/>
</dbReference>
<evidence type="ECO:0000259" key="8">
    <source>
        <dbReference type="PROSITE" id="PS50035"/>
    </source>
</evidence>
<feature type="signal peptide" evidence="7">
    <location>
        <begin position="1"/>
        <end position="27"/>
    </location>
</feature>
<dbReference type="PROSITE" id="PS51841">
    <property type="entry name" value="LTD"/>
    <property type="match status" value="1"/>
</dbReference>
<keyword evidence="7" id="KW-0732">Signal</keyword>
<comment type="caution">
    <text evidence="10">The sequence shown here is derived from an EMBL/GenBank/DDBJ whole genome shotgun (WGS) entry which is preliminary data.</text>
</comment>
<comment type="similarity">
    <text evidence="2">Belongs to the phospholipase D family.</text>
</comment>
<feature type="domain" description="LTD" evidence="9">
    <location>
        <begin position="24"/>
        <end position="144"/>
    </location>
</feature>
<keyword evidence="5" id="KW-0442">Lipid degradation</keyword>
<evidence type="ECO:0000256" key="1">
    <source>
        <dbReference type="ARBA" id="ARBA00000798"/>
    </source>
</evidence>
<dbReference type="InterPro" id="IPR025202">
    <property type="entry name" value="PLD-like_dom"/>
</dbReference>
<dbReference type="Proteomes" id="UP001597273">
    <property type="component" value="Unassembled WGS sequence"/>
</dbReference>
<sequence length="656" mass="71166">MEKISKKLLLSTLLFALIFSSWTPVRQADAAAIGDVAINEIAWMGTATDYNDEWIELFNNNSTDLSLTGWTLSSSDGSPEIQLSGTVPAKGFFVLERTDDATLPDFAADQIYIGALGNAGEHLFLKDGTGTVIDEVDAWHAGDNSTKASMERIDPAAAGTNAANWASSAEGYTGGYGTPGKTNSNAAAPGGGSCESSAEQLNQVSDAPDAINVYFNKCAQEEYASPGNAANYNVNLENRLIERINGATSSIDFATYEINLPKIVDALVAKAAEGVDVRVIADAKDASDPSYAERFETMKLYIEKLVRGNDLALGTADDITVFSESPMLAVEDPAKRRSHGLPESPADITEKTIVVGNTETTGHLMVEGEQKTDGGYYSPSTQMHNKFAVIDDSWVFTGSWNFTVTGLYGSDENMANGILDGNQNHVVEVNSHVLAGIYVTEFNEMWGSAALMPDLHNANFSSRKTDNTAHEAMIGGKRVEIFFSPGDNAVARMAELIRNEAHLKTYFTIFAWSDQVLVDELKNKWEGSYEDQKGTLTGFDVKGVFDSSFWTQWWSASIEMTGQTAEGSANNPNTRWTNPAPVYKDAESRKLHSKTMLVDADTDSDPTVIVGSTNWSANGEDINDENLLIIHNKAITNQFVQEFNARYLQAGGQIAH</sequence>
<keyword evidence="4" id="KW-0378">Hydrolase</keyword>
<evidence type="ECO:0000313" key="10">
    <source>
        <dbReference type="EMBL" id="MFD1864625.1"/>
    </source>
</evidence>
<evidence type="ECO:0000256" key="3">
    <source>
        <dbReference type="ARBA" id="ARBA00012027"/>
    </source>
</evidence>
<accession>A0ABW4QLZ6</accession>
<dbReference type="InterPro" id="IPR051406">
    <property type="entry name" value="PLD_domain"/>
</dbReference>
<dbReference type="Gene3D" id="3.30.870.10">
    <property type="entry name" value="Endonuclease Chain A"/>
    <property type="match status" value="2"/>
</dbReference>
<dbReference type="EC" id="3.1.4.4" evidence="3"/>
<keyword evidence="6" id="KW-0443">Lipid metabolism</keyword>
<dbReference type="InterPro" id="IPR001322">
    <property type="entry name" value="Lamin_tail_dom"/>
</dbReference>
<dbReference type="SUPFAM" id="SSF74853">
    <property type="entry name" value="Lamin A/C globular tail domain"/>
    <property type="match status" value="1"/>
</dbReference>
<organism evidence="10 11">
    <name type="scientific">Planococcus chinensis</name>
    <dbReference type="NCBI Taxonomy" id="272917"/>
    <lineage>
        <taxon>Bacteria</taxon>
        <taxon>Bacillati</taxon>
        <taxon>Bacillota</taxon>
        <taxon>Bacilli</taxon>
        <taxon>Bacillales</taxon>
        <taxon>Caryophanaceae</taxon>
        <taxon>Planococcus</taxon>
    </lineage>
</organism>
<dbReference type="SMART" id="SM00155">
    <property type="entry name" value="PLDc"/>
    <property type="match status" value="2"/>
</dbReference>
<reference evidence="11" key="1">
    <citation type="journal article" date="2019" name="Int. J. Syst. Evol. Microbiol.">
        <title>The Global Catalogue of Microorganisms (GCM) 10K type strain sequencing project: providing services to taxonomists for standard genome sequencing and annotation.</title>
        <authorList>
            <consortium name="The Broad Institute Genomics Platform"/>
            <consortium name="The Broad Institute Genome Sequencing Center for Infectious Disease"/>
            <person name="Wu L."/>
            <person name="Ma J."/>
        </authorList>
    </citation>
    <scope>NUCLEOTIDE SEQUENCE [LARGE SCALE GENOMIC DNA]</scope>
    <source>
        <strain evidence="11">CGMCC 1.15475</strain>
    </source>
</reference>